<gene>
    <name evidence="1" type="ORF">C4541_03980</name>
</gene>
<dbReference type="AlphaFoldDB" id="A0A3A4R672"/>
<organism evidence="1 2">
    <name type="scientific">Candidatus Auribacter fodinae</name>
    <dbReference type="NCBI Taxonomy" id="2093366"/>
    <lineage>
        <taxon>Bacteria</taxon>
        <taxon>Pseudomonadati</taxon>
        <taxon>Candidatus Auribacterota</taxon>
        <taxon>Candidatus Auribacteria</taxon>
        <taxon>Candidatus Auribacterales</taxon>
        <taxon>Candidatus Auribacteraceae</taxon>
        <taxon>Candidatus Auribacter</taxon>
    </lineage>
</organism>
<dbReference type="EMBL" id="QZJZ01000029">
    <property type="protein sequence ID" value="RJP60462.1"/>
    <property type="molecule type" value="Genomic_DNA"/>
</dbReference>
<comment type="caution">
    <text evidence="1">The sequence shown here is derived from an EMBL/GenBank/DDBJ whole genome shotgun (WGS) entry which is preliminary data.</text>
</comment>
<reference evidence="1 2" key="1">
    <citation type="journal article" date="2017" name="ISME J.">
        <title>Energy and carbon metabolisms in a deep terrestrial subsurface fluid microbial community.</title>
        <authorList>
            <person name="Momper L."/>
            <person name="Jungbluth S.P."/>
            <person name="Lee M.D."/>
            <person name="Amend J.P."/>
        </authorList>
    </citation>
    <scope>NUCLEOTIDE SEQUENCE [LARGE SCALE GENOMIC DNA]</scope>
    <source>
        <strain evidence="1">SURF_26</strain>
    </source>
</reference>
<proteinExistence type="predicted"/>
<dbReference type="InterPro" id="IPR023824">
    <property type="entry name" value="CHP04073_exosortase-affil"/>
</dbReference>
<sequence length="168" mass="18183">MPSSAYVPAIRVHTAVPARKTGTAATGALNCPSGERRTRMKCKSLIFGMILLTVCIAEQRAVHAQTAQPDVQARSESQETLYWAGKKFMRGITNIATGLGEIPIKVNAKTKEQNLLAGMTTGLAEGFGWALMRIGAGLWDTLTTPGALFISDEKPIIEPETVFDYDKE</sequence>
<evidence type="ECO:0000313" key="2">
    <source>
        <dbReference type="Proteomes" id="UP000266426"/>
    </source>
</evidence>
<protein>
    <submittedName>
        <fullName evidence="1">Exosortase system-associated protein, TIGR04073 family</fullName>
    </submittedName>
</protein>
<accession>A0A3A4R672</accession>
<dbReference type="Proteomes" id="UP000266426">
    <property type="component" value="Unassembled WGS sequence"/>
</dbReference>
<evidence type="ECO:0000313" key="1">
    <source>
        <dbReference type="EMBL" id="RJP60462.1"/>
    </source>
</evidence>
<dbReference type="NCBIfam" id="TIGR04073">
    <property type="entry name" value="exo_TIGR04073"/>
    <property type="match status" value="1"/>
</dbReference>
<name>A0A3A4R672_9BACT</name>